<organism evidence="2 3">
    <name type="scientific">Geodermatophilus obscurus</name>
    <dbReference type="NCBI Taxonomy" id="1861"/>
    <lineage>
        <taxon>Bacteria</taxon>
        <taxon>Bacillati</taxon>
        <taxon>Actinomycetota</taxon>
        <taxon>Actinomycetes</taxon>
        <taxon>Geodermatophilales</taxon>
        <taxon>Geodermatophilaceae</taxon>
        <taxon>Geodermatophilus</taxon>
    </lineage>
</organism>
<evidence type="ECO:0008006" key="4">
    <source>
        <dbReference type="Google" id="ProtNLM"/>
    </source>
</evidence>
<dbReference type="RefSeq" id="WP_083427316.1">
    <property type="nucleotide sequence ID" value="NZ_FOWE01000006.1"/>
</dbReference>
<dbReference type="Pfam" id="PF17249">
    <property type="entry name" value="DUF5318"/>
    <property type="match status" value="1"/>
</dbReference>
<protein>
    <recommendedName>
        <fullName evidence="4">DUF5318 domain-containing protein</fullName>
    </recommendedName>
</protein>
<reference evidence="3" key="1">
    <citation type="submission" date="2016-10" db="EMBL/GenBank/DDBJ databases">
        <authorList>
            <person name="Varghese N."/>
            <person name="Submissions S."/>
        </authorList>
    </citation>
    <scope>NUCLEOTIDE SEQUENCE [LARGE SCALE GENOMIC DNA]</scope>
    <source>
        <strain evidence="3">DSM 43161</strain>
    </source>
</reference>
<dbReference type="EMBL" id="FOWE01000006">
    <property type="protein sequence ID" value="SFO31299.1"/>
    <property type="molecule type" value="Genomic_DNA"/>
</dbReference>
<evidence type="ECO:0000256" key="1">
    <source>
        <dbReference type="SAM" id="MobiDB-lite"/>
    </source>
</evidence>
<proteinExistence type="predicted"/>
<feature type="region of interest" description="Disordered" evidence="1">
    <location>
        <begin position="119"/>
        <end position="140"/>
    </location>
</feature>
<dbReference type="Proteomes" id="UP000183642">
    <property type="component" value="Unassembled WGS sequence"/>
</dbReference>
<evidence type="ECO:0000313" key="2">
    <source>
        <dbReference type="EMBL" id="SFO31299.1"/>
    </source>
</evidence>
<sequence>MPGRRSVVDYSLHRRAVLADVRAGRTGLFEVCDASPYLTRAARYHGRPTDESCPVCRRERLTMVNYVYGESLGHVAGQAKTDAELARMDAAQEEFSVYTVEVCRGCGWNHLDSSYVLGVEPEPGRQPRRRGRTVTDQRHY</sequence>
<dbReference type="InterPro" id="IPR035169">
    <property type="entry name" value="DUF5318"/>
</dbReference>
<evidence type="ECO:0000313" key="3">
    <source>
        <dbReference type="Proteomes" id="UP000183642"/>
    </source>
</evidence>
<keyword evidence="3" id="KW-1185">Reference proteome</keyword>
<gene>
    <name evidence="2" type="ORF">SAMN05660359_02575</name>
</gene>
<name>A0A1I5G611_9ACTN</name>
<dbReference type="OrthoDB" id="3531406at2"/>
<dbReference type="AlphaFoldDB" id="A0A1I5G611"/>
<accession>A0A1I5G611</accession>